<protein>
    <recommendedName>
        <fullName evidence="7 17">Phosphoenolpyruvate-protein phosphotransferase</fullName>
        <ecNumber evidence="6 17">2.7.3.9</ecNumber>
    </recommendedName>
    <alternativeName>
        <fullName evidence="16 17">Phosphotransferase system, enzyme I</fullName>
    </alternativeName>
</protein>
<dbReference type="PRINTS" id="PR01736">
    <property type="entry name" value="PHPHTRNFRASE"/>
</dbReference>
<dbReference type="Gene3D" id="1.10.274.10">
    <property type="entry name" value="PtsI, HPr-binding domain"/>
    <property type="match status" value="1"/>
</dbReference>
<keyword evidence="12 17" id="KW-0598">Phosphotransferase system</keyword>
<proteinExistence type="inferred from homology"/>
<dbReference type="GO" id="GO:0009401">
    <property type="term" value="P:phosphoenolpyruvate-dependent sugar phosphotransferase system"/>
    <property type="evidence" value="ECO:0007669"/>
    <property type="project" value="UniProtKB-KW"/>
</dbReference>
<evidence type="ECO:0000256" key="10">
    <source>
        <dbReference type="ARBA" id="ARBA00022597"/>
    </source>
</evidence>
<keyword evidence="11 17" id="KW-0808">Transferase</keyword>
<dbReference type="InterPro" id="IPR024692">
    <property type="entry name" value="PTS_EI"/>
</dbReference>
<evidence type="ECO:0000256" key="19">
    <source>
        <dbReference type="PIRSR" id="PIRSR000732-2"/>
    </source>
</evidence>
<dbReference type="InterPro" id="IPR040442">
    <property type="entry name" value="Pyrv_kinase-like_dom_sf"/>
</dbReference>
<keyword evidence="26" id="KW-1185">Reference proteome</keyword>
<dbReference type="NCBIfam" id="TIGR01417">
    <property type="entry name" value="PTS_I_fam"/>
    <property type="match status" value="1"/>
</dbReference>
<dbReference type="InterPro" id="IPR050499">
    <property type="entry name" value="PEP-utilizing_PTS_enzyme"/>
</dbReference>
<dbReference type="Proteomes" id="UP001221302">
    <property type="component" value="Unassembled WGS sequence"/>
</dbReference>
<comment type="similarity">
    <text evidence="5 17">Belongs to the PEP-utilizing enzyme family.</text>
</comment>
<evidence type="ECO:0000259" key="23">
    <source>
        <dbReference type="Pfam" id="PF02896"/>
    </source>
</evidence>
<dbReference type="EC" id="2.7.3.9" evidence="6 17"/>
<dbReference type="Gene3D" id="3.20.20.60">
    <property type="entry name" value="Phosphoenolpyruvate-binding domains"/>
    <property type="match status" value="1"/>
</dbReference>
<evidence type="ECO:0000256" key="4">
    <source>
        <dbReference type="ARBA" id="ARBA00004496"/>
    </source>
</evidence>
<keyword evidence="9 17" id="KW-0963">Cytoplasm</keyword>
<dbReference type="InterPro" id="IPR015813">
    <property type="entry name" value="Pyrv/PenolPyrv_kinase-like_dom"/>
</dbReference>
<dbReference type="GO" id="GO:0016301">
    <property type="term" value="F:kinase activity"/>
    <property type="evidence" value="ECO:0007669"/>
    <property type="project" value="UniProtKB-KW"/>
</dbReference>
<dbReference type="GO" id="GO:0008965">
    <property type="term" value="F:phosphoenolpyruvate-protein phosphotransferase activity"/>
    <property type="evidence" value="ECO:0007669"/>
    <property type="project" value="UniProtKB-EC"/>
</dbReference>
<dbReference type="InterPro" id="IPR036637">
    <property type="entry name" value="Phosphohistidine_dom_sf"/>
</dbReference>
<evidence type="ECO:0000256" key="18">
    <source>
        <dbReference type="PIRSR" id="PIRSR000732-1"/>
    </source>
</evidence>
<dbReference type="EMBL" id="JARGDL010000004">
    <property type="protein sequence ID" value="MDF1611470.1"/>
    <property type="molecule type" value="Genomic_DNA"/>
</dbReference>
<dbReference type="SUPFAM" id="SSF52009">
    <property type="entry name" value="Phosphohistidine domain"/>
    <property type="match status" value="1"/>
</dbReference>
<keyword evidence="14 17" id="KW-0418">Kinase</keyword>
<name>A0AAE3P276_9BACT</name>
<keyword evidence="21" id="KW-0175">Coiled coil</keyword>
<evidence type="ECO:0000313" key="25">
    <source>
        <dbReference type="EMBL" id="MDF1611470.1"/>
    </source>
</evidence>
<feature type="binding site" evidence="19">
    <location>
        <position position="336"/>
    </location>
    <ligand>
        <name>phosphoenolpyruvate</name>
        <dbReference type="ChEBI" id="CHEBI:58702"/>
    </ligand>
</feature>
<feature type="binding site" evidence="19">
    <location>
        <position position="467"/>
    </location>
    <ligand>
        <name>phosphoenolpyruvate</name>
        <dbReference type="ChEBI" id="CHEBI:58702"/>
    </ligand>
</feature>
<keyword evidence="10 17" id="KW-0762">Sugar transport</keyword>
<feature type="active site" description="Tele-phosphohistidine intermediate" evidence="18">
    <location>
        <position position="193"/>
    </location>
</feature>
<dbReference type="InterPro" id="IPR008279">
    <property type="entry name" value="PEP-util_enz_mobile_dom"/>
</dbReference>
<comment type="catalytic activity">
    <reaction evidence="1 17">
        <text>L-histidyl-[protein] + phosphoenolpyruvate = N(pros)-phospho-L-histidyl-[protein] + pyruvate</text>
        <dbReference type="Rhea" id="RHEA:23880"/>
        <dbReference type="Rhea" id="RHEA-COMP:9745"/>
        <dbReference type="Rhea" id="RHEA-COMP:9746"/>
        <dbReference type="ChEBI" id="CHEBI:15361"/>
        <dbReference type="ChEBI" id="CHEBI:29979"/>
        <dbReference type="ChEBI" id="CHEBI:58702"/>
        <dbReference type="ChEBI" id="CHEBI:64837"/>
        <dbReference type="EC" id="2.7.3.9"/>
    </reaction>
</comment>
<feature type="binding site" evidence="19">
    <location>
        <position position="300"/>
    </location>
    <ligand>
        <name>phosphoenolpyruvate</name>
        <dbReference type="ChEBI" id="CHEBI:58702"/>
    </ligand>
</feature>
<evidence type="ECO:0000256" key="3">
    <source>
        <dbReference type="ARBA" id="ARBA00002728"/>
    </source>
</evidence>
<comment type="subcellular location">
    <subcellularLocation>
        <location evidence="4 17">Cytoplasm</location>
    </subcellularLocation>
</comment>
<accession>A0AAE3P276</accession>
<comment type="caution">
    <text evidence="25">The sequence shown here is derived from an EMBL/GenBank/DDBJ whole genome shotgun (WGS) entry which is preliminary data.</text>
</comment>
<evidence type="ECO:0000256" key="11">
    <source>
        <dbReference type="ARBA" id="ARBA00022679"/>
    </source>
</evidence>
<evidence type="ECO:0000256" key="21">
    <source>
        <dbReference type="SAM" id="Coils"/>
    </source>
</evidence>
<evidence type="ECO:0000256" key="17">
    <source>
        <dbReference type="PIRNR" id="PIRNR000732"/>
    </source>
</evidence>
<dbReference type="InterPro" id="IPR006318">
    <property type="entry name" value="PTS_EI-like"/>
</dbReference>
<keyword evidence="8 17" id="KW-0813">Transport</keyword>
<evidence type="ECO:0000256" key="1">
    <source>
        <dbReference type="ARBA" id="ARBA00000683"/>
    </source>
</evidence>
<keyword evidence="15 17" id="KW-0460">Magnesium</keyword>
<gene>
    <name evidence="25" type="primary">ptsP</name>
    <name evidence="25" type="ORF">P0M35_04855</name>
</gene>
<evidence type="ECO:0000256" key="12">
    <source>
        <dbReference type="ARBA" id="ARBA00022683"/>
    </source>
</evidence>
<evidence type="ECO:0000256" key="8">
    <source>
        <dbReference type="ARBA" id="ARBA00022448"/>
    </source>
</evidence>
<feature type="domain" description="PEP-utilising enzyme C-terminal" evidence="23">
    <location>
        <begin position="255"/>
        <end position="542"/>
    </location>
</feature>
<evidence type="ECO:0000259" key="22">
    <source>
        <dbReference type="Pfam" id="PF00391"/>
    </source>
</evidence>
<dbReference type="Pfam" id="PF02896">
    <property type="entry name" value="PEP-utilizers_C"/>
    <property type="match status" value="1"/>
</dbReference>
<dbReference type="AlphaFoldDB" id="A0AAE3P276"/>
<dbReference type="InterPro" id="IPR018274">
    <property type="entry name" value="PEP_util_AS"/>
</dbReference>
<organism evidence="25 26">
    <name type="scientific">Stygiobacter electus</name>
    <dbReference type="NCBI Taxonomy" id="3032292"/>
    <lineage>
        <taxon>Bacteria</taxon>
        <taxon>Pseudomonadati</taxon>
        <taxon>Ignavibacteriota</taxon>
        <taxon>Ignavibacteria</taxon>
        <taxon>Ignavibacteriales</taxon>
        <taxon>Melioribacteraceae</taxon>
        <taxon>Stygiobacter</taxon>
    </lineage>
</organism>
<reference evidence="25" key="1">
    <citation type="submission" date="2023-03" db="EMBL/GenBank/DDBJ databases">
        <title>Stygiobacter electus gen. nov., sp. nov., facultatively anaerobic thermotolerant bacterium of the class Ignavibacteria from a well of Yessentuki mineral water deposit.</title>
        <authorList>
            <person name="Podosokorskaya O.A."/>
            <person name="Elcheninov A.G."/>
            <person name="Petrova N.F."/>
            <person name="Zavarzina D.G."/>
            <person name="Kublanov I.V."/>
            <person name="Merkel A.Y."/>
        </authorList>
    </citation>
    <scope>NUCLEOTIDE SEQUENCE</scope>
    <source>
        <strain evidence="25">09-Me</strain>
    </source>
</reference>
<evidence type="ECO:0000259" key="24">
    <source>
        <dbReference type="Pfam" id="PF05524"/>
    </source>
</evidence>
<dbReference type="InterPro" id="IPR000121">
    <property type="entry name" value="PEP_util_C"/>
</dbReference>
<keyword evidence="13 17" id="KW-0479">Metal-binding</keyword>
<dbReference type="PANTHER" id="PTHR46244:SF3">
    <property type="entry name" value="PHOSPHOENOLPYRUVATE-PROTEIN PHOSPHOTRANSFERASE"/>
    <property type="match status" value="1"/>
</dbReference>
<evidence type="ECO:0000256" key="2">
    <source>
        <dbReference type="ARBA" id="ARBA00001946"/>
    </source>
</evidence>
<feature type="binding site" evidence="20">
    <location>
        <position position="457"/>
    </location>
    <ligand>
        <name>Mg(2+)</name>
        <dbReference type="ChEBI" id="CHEBI:18420"/>
    </ligand>
</feature>
<feature type="coiled-coil region" evidence="21">
    <location>
        <begin position="35"/>
        <end position="66"/>
    </location>
</feature>
<dbReference type="Pfam" id="PF05524">
    <property type="entry name" value="PEP-utilisers_N"/>
    <property type="match status" value="1"/>
</dbReference>
<dbReference type="Pfam" id="PF00391">
    <property type="entry name" value="PEP-utilizers"/>
    <property type="match status" value="1"/>
</dbReference>
<evidence type="ECO:0000256" key="5">
    <source>
        <dbReference type="ARBA" id="ARBA00007837"/>
    </source>
</evidence>
<dbReference type="PROSITE" id="PS00370">
    <property type="entry name" value="PEP_ENZYMES_PHOS_SITE"/>
    <property type="match status" value="1"/>
</dbReference>
<dbReference type="PROSITE" id="PS00742">
    <property type="entry name" value="PEP_ENZYMES_2"/>
    <property type="match status" value="1"/>
</dbReference>
<feature type="active site" description="Proton donor" evidence="18">
    <location>
        <position position="504"/>
    </location>
</feature>
<feature type="binding site" evidence="20">
    <location>
        <position position="433"/>
    </location>
    <ligand>
        <name>Mg(2+)</name>
        <dbReference type="ChEBI" id="CHEBI:18420"/>
    </ligand>
</feature>
<dbReference type="PIRSF" id="PIRSF000732">
    <property type="entry name" value="PTS_enzyme_I"/>
    <property type="match status" value="1"/>
</dbReference>
<dbReference type="GO" id="GO:0005737">
    <property type="term" value="C:cytoplasm"/>
    <property type="evidence" value="ECO:0007669"/>
    <property type="project" value="UniProtKB-SubCell"/>
</dbReference>
<feature type="domain" description="PEP-utilising enzyme mobile" evidence="22">
    <location>
        <begin position="158"/>
        <end position="229"/>
    </location>
</feature>
<dbReference type="Gene3D" id="3.50.30.10">
    <property type="entry name" value="Phosphohistidine domain"/>
    <property type="match status" value="1"/>
</dbReference>
<evidence type="ECO:0000256" key="16">
    <source>
        <dbReference type="ARBA" id="ARBA00033235"/>
    </source>
</evidence>
<evidence type="ECO:0000256" key="7">
    <source>
        <dbReference type="ARBA" id="ARBA00016544"/>
    </source>
</evidence>
<dbReference type="InterPro" id="IPR036618">
    <property type="entry name" value="PtsI_HPr-bd_sf"/>
</dbReference>
<evidence type="ECO:0000256" key="14">
    <source>
        <dbReference type="ARBA" id="ARBA00022777"/>
    </source>
</evidence>
<dbReference type="InterPro" id="IPR008731">
    <property type="entry name" value="PTS_EIN"/>
</dbReference>
<feature type="domain" description="Phosphotransferase system enzyme I N-terminal" evidence="24">
    <location>
        <begin position="11"/>
        <end position="132"/>
    </location>
</feature>
<sequence length="583" mass="66122">MSSKEKNIILNGIAAASGISIAKAHVFSKQKELVSEETIQDVDEAINNLEIALEQSKKELRKIFSLAVDKLGEKRAAIFEAQIMILDDPILISTIKERIKKEKRVPEFIVDSEISKYTHLMNLADESYMKERSHDIEDIKSRIIKNLKKKKWKSRIANDVIVVTTNLSPSDTVLFTRMNVKGYVTDFGGLTSHAAILARSLNIPAVLGVHDATNKIQEDDELIIDGYKGIVIVNPDEETKNEYLLKIEKLHSYDEELNKLKDLPAQTIDGKIIKLLANLDLIEELEFISQNCAKGIGLVRTEQLFNHLDYFPDEEEQYLTYKDLAEKIYPEIVTIRAFDIGGDKVLPVDLHEPNPFLGWRGIRLLLDNPELFKSQIRAVLRASEHKNIFFMIPMVTALEEVRETKLLIEQCKKELKSEKKNFDKHLPVGLMIEVPSAAAMAKEFAEESDFLSIGTNDLIQYTLAVDRGNEIVSKLYQEFHPSIVRFINHISTEGKKNGKQVSLCGEMAADPFATPLLVGLGLESLSISPSIIPQIKKIIRSISFKEAKELANKCLTLKTEKEINEALHHFYNKKIKDQIKNLY</sequence>
<evidence type="ECO:0000256" key="20">
    <source>
        <dbReference type="PIRSR" id="PIRSR000732-3"/>
    </source>
</evidence>
<dbReference type="SUPFAM" id="SSF51621">
    <property type="entry name" value="Phosphoenolpyruvate/pyruvate domain"/>
    <property type="match status" value="1"/>
</dbReference>
<evidence type="ECO:0000256" key="13">
    <source>
        <dbReference type="ARBA" id="ARBA00022723"/>
    </source>
</evidence>
<feature type="binding site" evidence="19">
    <location>
        <begin position="456"/>
        <end position="457"/>
    </location>
    <ligand>
        <name>phosphoenolpyruvate</name>
        <dbReference type="ChEBI" id="CHEBI:58702"/>
    </ligand>
</feature>
<dbReference type="RefSeq" id="WP_321535237.1">
    <property type="nucleotide sequence ID" value="NZ_JARGDL010000004.1"/>
</dbReference>
<dbReference type="PANTHER" id="PTHR46244">
    <property type="entry name" value="PHOSPHOENOLPYRUVATE-PROTEIN PHOSPHOTRANSFERASE"/>
    <property type="match status" value="1"/>
</dbReference>
<dbReference type="GO" id="GO:0046872">
    <property type="term" value="F:metal ion binding"/>
    <property type="evidence" value="ECO:0007669"/>
    <property type="project" value="UniProtKB-KW"/>
</dbReference>
<evidence type="ECO:0000256" key="9">
    <source>
        <dbReference type="ARBA" id="ARBA00022490"/>
    </source>
</evidence>
<dbReference type="SUPFAM" id="SSF47831">
    <property type="entry name" value="Enzyme I of the PEP:sugar phosphotransferase system HPr-binding (sub)domain"/>
    <property type="match status" value="1"/>
</dbReference>
<evidence type="ECO:0000256" key="15">
    <source>
        <dbReference type="ARBA" id="ARBA00022842"/>
    </source>
</evidence>
<comment type="function">
    <text evidence="3 17">General (non sugar-specific) component of the phosphoenolpyruvate-dependent sugar phosphotransferase system (sugar PTS). This major carbohydrate active-transport system catalyzes the phosphorylation of incoming sugar substrates concomitantly with their translocation across the cell membrane. Enzyme I transfers the phosphoryl group from phosphoenolpyruvate (PEP) to the phosphoryl carrier protein (HPr).</text>
</comment>
<comment type="cofactor">
    <cofactor evidence="2 17 20">
        <name>Mg(2+)</name>
        <dbReference type="ChEBI" id="CHEBI:18420"/>
    </cofactor>
</comment>
<evidence type="ECO:0000313" key="26">
    <source>
        <dbReference type="Proteomes" id="UP001221302"/>
    </source>
</evidence>
<dbReference type="InterPro" id="IPR023151">
    <property type="entry name" value="PEP_util_CS"/>
</dbReference>
<evidence type="ECO:0000256" key="6">
    <source>
        <dbReference type="ARBA" id="ARBA00012232"/>
    </source>
</evidence>